<protein>
    <submittedName>
        <fullName evidence="2">Uncharacterized protein TCIL3000_11_12930</fullName>
    </submittedName>
</protein>
<dbReference type="AlphaFoldDB" id="G0V2C3"/>
<dbReference type="VEuPathDB" id="TriTrypDB:TcIL3000.11.12930"/>
<proteinExistence type="predicted"/>
<reference evidence="2" key="1">
    <citation type="journal article" date="2012" name="Proc. Natl. Acad. Sci. U.S.A.">
        <title>Antigenic diversity is generated by distinct evolutionary mechanisms in African trypanosome species.</title>
        <authorList>
            <person name="Jackson A.P."/>
            <person name="Berry A."/>
            <person name="Aslett M."/>
            <person name="Allison H.C."/>
            <person name="Burton P."/>
            <person name="Vavrova-Anderson J."/>
            <person name="Brown R."/>
            <person name="Browne H."/>
            <person name="Corton N."/>
            <person name="Hauser H."/>
            <person name="Gamble J."/>
            <person name="Gilderthorp R."/>
            <person name="Marcello L."/>
            <person name="McQuillan J."/>
            <person name="Otto T.D."/>
            <person name="Quail M.A."/>
            <person name="Sanders M.J."/>
            <person name="van Tonder A."/>
            <person name="Ginger M.L."/>
            <person name="Field M.C."/>
            <person name="Barry J.D."/>
            <person name="Hertz-Fowler C."/>
            <person name="Berriman M."/>
        </authorList>
    </citation>
    <scope>NUCLEOTIDE SEQUENCE</scope>
    <source>
        <strain evidence="2">IL3000</strain>
    </source>
</reference>
<gene>
    <name evidence="2" type="ORF">TCIL3000_11_12930</name>
</gene>
<name>G0V2C3_TRYCI</name>
<organism evidence="2">
    <name type="scientific">Trypanosoma congolense (strain IL3000)</name>
    <dbReference type="NCBI Taxonomy" id="1068625"/>
    <lineage>
        <taxon>Eukaryota</taxon>
        <taxon>Discoba</taxon>
        <taxon>Euglenozoa</taxon>
        <taxon>Kinetoplastea</taxon>
        <taxon>Metakinetoplastina</taxon>
        <taxon>Trypanosomatida</taxon>
        <taxon>Trypanosomatidae</taxon>
        <taxon>Trypanosoma</taxon>
        <taxon>Nannomonas</taxon>
    </lineage>
</organism>
<evidence type="ECO:0000313" key="2">
    <source>
        <dbReference type="EMBL" id="CCC95795.1"/>
    </source>
</evidence>
<dbReference type="EMBL" id="HE575324">
    <property type="protein sequence ID" value="CCC95795.1"/>
    <property type="molecule type" value="Genomic_DNA"/>
</dbReference>
<evidence type="ECO:0000256" key="1">
    <source>
        <dbReference type="SAM" id="MobiDB-lite"/>
    </source>
</evidence>
<accession>G0V2C3</accession>
<sequence>MTFVFEARRLPFGHATPSYADAASDRESCVTEADLEELPAWKRRLVPAVMEVVRQHFENSDGDDDVGTVSCWKAVLNIVGELHELEAAYARIVEYQDRQRRGEKTAEELFLEELLRERIGDAFPRDNGCAEEEDTSSISGDDNNHGDEVDIAMCFNADGTVVGIGSAGLFGGHGYHRQPPRRR</sequence>
<feature type="region of interest" description="Disordered" evidence="1">
    <location>
        <begin position="123"/>
        <end position="143"/>
    </location>
</feature>